<proteinExistence type="evidence at transcript level"/>
<feature type="compositionally biased region" description="Polar residues" evidence="1">
    <location>
        <begin position="248"/>
        <end position="279"/>
    </location>
</feature>
<dbReference type="AlphaFoldDB" id="W8BUE9"/>
<evidence type="ECO:0000313" key="2">
    <source>
        <dbReference type="EMBL" id="JAC04951.1"/>
    </source>
</evidence>
<dbReference type="OrthoDB" id="8066537at2759"/>
<dbReference type="KEGG" id="ccat:101455728"/>
<sequence>MAATIVEVDDENLRKKCENASLEDAPGAAKKTPQLGVLPPIRLGMSFSDWKQMKDAEEVKQSPRSDTGKPFTSQFRQNHGILNLNKESPIQNQHYNNNTQIFRPPHKNKPSFNSFPQNANVLNYNTPNLLQNLPNFMPENNQHNWQNYNSHSQQQNSSNFIATTQNEAQQNTQKSFRQDTMNSPRIPPLKPPMSFDEFIIHDQYWSSGPLMQPMLPPMPRMPRLNHQVNRNHKLNQDKRSSARFKPKSGQTTAVNRVSQKTNSNTAAEENAKPLQSSTTQPQIYIERPRNLMSRNDKNKSNWMVKPQAPPPIHATTPEAREEKQRLWREYRQAMKPFKHREFANAKRVVQRLGKKSLDELDEKDRSRLDRAVEYINAHKALLNARMMDRSNRLEKSLQIEKASKTDGSTTSNLYQHSASWSTIKDAWNKDNTNDGINQYYCPPLGGDNASSCFWNPAAGHDAIPFQI</sequence>
<dbReference type="GeneID" id="101455728"/>
<feature type="region of interest" description="Disordered" evidence="1">
    <location>
        <begin position="233"/>
        <end position="279"/>
    </location>
</feature>
<dbReference type="EMBL" id="GAMC01001605">
    <property type="protein sequence ID" value="JAC04951.1"/>
    <property type="molecule type" value="mRNA"/>
</dbReference>
<name>W8BUE9_CERCA</name>
<feature type="region of interest" description="Disordered" evidence="1">
    <location>
        <begin position="300"/>
        <end position="319"/>
    </location>
</feature>
<feature type="region of interest" description="Disordered" evidence="1">
    <location>
        <begin position="165"/>
        <end position="186"/>
    </location>
</feature>
<reference evidence="2" key="2">
    <citation type="journal article" date="2014" name="BMC Genomics">
        <title>A genomic perspective to assessing quality of mass-reared SIT flies used in Mediterranean fruit fly (Ceratitis capitata) eradication in California.</title>
        <authorList>
            <person name="Calla B."/>
            <person name="Hall B."/>
            <person name="Hou S."/>
            <person name="Geib S.M."/>
        </authorList>
    </citation>
    <scope>NUCLEOTIDE SEQUENCE</scope>
</reference>
<protein>
    <submittedName>
        <fullName evidence="2">Uncharacterized protein</fullName>
    </submittedName>
</protein>
<reference evidence="2" key="1">
    <citation type="submission" date="2013-07" db="EMBL/GenBank/DDBJ databases">
        <authorList>
            <person name="Geib S."/>
        </authorList>
    </citation>
    <scope>NUCLEOTIDE SEQUENCE</scope>
</reference>
<accession>W8BUE9</accession>
<evidence type="ECO:0000256" key="1">
    <source>
        <dbReference type="SAM" id="MobiDB-lite"/>
    </source>
</evidence>
<dbReference type="RefSeq" id="XP_004521868.1">
    <property type="nucleotide sequence ID" value="XM_004521811.3"/>
</dbReference>
<organism evidence="2">
    <name type="scientific">Ceratitis capitata</name>
    <name type="common">Mediterranean fruit fly</name>
    <name type="synonym">Tephritis capitata</name>
    <dbReference type="NCBI Taxonomy" id="7213"/>
    <lineage>
        <taxon>Eukaryota</taxon>
        <taxon>Metazoa</taxon>
        <taxon>Ecdysozoa</taxon>
        <taxon>Arthropoda</taxon>
        <taxon>Hexapoda</taxon>
        <taxon>Insecta</taxon>
        <taxon>Pterygota</taxon>
        <taxon>Neoptera</taxon>
        <taxon>Endopterygota</taxon>
        <taxon>Diptera</taxon>
        <taxon>Brachycera</taxon>
        <taxon>Muscomorpha</taxon>
        <taxon>Tephritoidea</taxon>
        <taxon>Tephritidae</taxon>
        <taxon>Ceratitis</taxon>
        <taxon>Ceratitis</taxon>
    </lineage>
</organism>
<feature type="compositionally biased region" description="Polar residues" evidence="1">
    <location>
        <begin position="174"/>
        <end position="183"/>
    </location>
</feature>